<feature type="repeat" description="Solcar" evidence="10">
    <location>
        <begin position="15"/>
        <end position="90"/>
    </location>
</feature>
<gene>
    <name evidence="13" type="ORF">AMORRO_LOCUS9436</name>
</gene>
<keyword evidence="6" id="KW-0999">Mitochondrion inner membrane</keyword>
<dbReference type="AlphaFoldDB" id="A0A9N9DHJ6"/>
<dbReference type="GO" id="GO:0055085">
    <property type="term" value="P:transmembrane transport"/>
    <property type="evidence" value="ECO:0007669"/>
    <property type="project" value="InterPro"/>
</dbReference>
<evidence type="ECO:0000256" key="4">
    <source>
        <dbReference type="ARBA" id="ARBA00022692"/>
    </source>
</evidence>
<evidence type="ECO:0000256" key="10">
    <source>
        <dbReference type="PROSITE-ProRule" id="PRU00282"/>
    </source>
</evidence>
<evidence type="ECO:0000256" key="5">
    <source>
        <dbReference type="ARBA" id="ARBA00022737"/>
    </source>
</evidence>
<evidence type="ECO:0000256" key="1">
    <source>
        <dbReference type="ARBA" id="ARBA00004448"/>
    </source>
</evidence>
<dbReference type="PANTHER" id="PTHR45667">
    <property type="entry name" value="S-ADENOSYLMETHIONINE MITOCHONDRIAL CARRIER PROTEIN"/>
    <property type="match status" value="1"/>
</dbReference>
<evidence type="ECO:0000256" key="8">
    <source>
        <dbReference type="ARBA" id="ARBA00023128"/>
    </source>
</evidence>
<keyword evidence="8" id="KW-0496">Mitochondrion</keyword>
<accession>A0A9N9DHJ6</accession>
<dbReference type="InterPro" id="IPR002067">
    <property type="entry name" value="MCP"/>
</dbReference>
<comment type="caution">
    <text evidence="13">The sequence shown here is derived from an EMBL/GenBank/DDBJ whole genome shotgun (WGS) entry which is preliminary data.</text>
</comment>
<name>A0A9N9DHJ6_9GLOM</name>
<organism evidence="13 14">
    <name type="scientific">Acaulospora morrowiae</name>
    <dbReference type="NCBI Taxonomy" id="94023"/>
    <lineage>
        <taxon>Eukaryota</taxon>
        <taxon>Fungi</taxon>
        <taxon>Fungi incertae sedis</taxon>
        <taxon>Mucoromycota</taxon>
        <taxon>Glomeromycotina</taxon>
        <taxon>Glomeromycetes</taxon>
        <taxon>Diversisporales</taxon>
        <taxon>Acaulosporaceae</taxon>
        <taxon>Acaulospora</taxon>
    </lineage>
</organism>
<comment type="similarity">
    <text evidence="2 11">Belongs to the mitochondrial carrier (TC 2.A.29) family.</text>
</comment>
<keyword evidence="3 11" id="KW-0813">Transport</keyword>
<evidence type="ECO:0000256" key="9">
    <source>
        <dbReference type="ARBA" id="ARBA00023136"/>
    </source>
</evidence>
<dbReference type="InterPro" id="IPR018108">
    <property type="entry name" value="MCP_transmembrane"/>
</dbReference>
<evidence type="ECO:0000256" key="7">
    <source>
        <dbReference type="ARBA" id="ARBA00022989"/>
    </source>
</evidence>
<feature type="transmembrane region" description="Helical" evidence="12">
    <location>
        <begin position="252"/>
        <end position="275"/>
    </location>
</feature>
<dbReference type="OrthoDB" id="276989at2759"/>
<dbReference type="Gene3D" id="1.50.40.10">
    <property type="entry name" value="Mitochondrial carrier domain"/>
    <property type="match status" value="1"/>
</dbReference>
<evidence type="ECO:0000256" key="6">
    <source>
        <dbReference type="ARBA" id="ARBA00022792"/>
    </source>
</evidence>
<dbReference type="GO" id="GO:0005743">
    <property type="term" value="C:mitochondrial inner membrane"/>
    <property type="evidence" value="ECO:0007669"/>
    <property type="project" value="UniProtKB-SubCell"/>
</dbReference>
<evidence type="ECO:0000256" key="2">
    <source>
        <dbReference type="ARBA" id="ARBA00006375"/>
    </source>
</evidence>
<reference evidence="13" key="1">
    <citation type="submission" date="2021-06" db="EMBL/GenBank/DDBJ databases">
        <authorList>
            <person name="Kallberg Y."/>
            <person name="Tangrot J."/>
            <person name="Rosling A."/>
        </authorList>
    </citation>
    <scope>NUCLEOTIDE SEQUENCE</scope>
    <source>
        <strain evidence="13">CL551</strain>
    </source>
</reference>
<protein>
    <submittedName>
        <fullName evidence="13">7921_t:CDS:1</fullName>
    </submittedName>
</protein>
<evidence type="ECO:0000313" key="14">
    <source>
        <dbReference type="Proteomes" id="UP000789342"/>
    </source>
</evidence>
<keyword evidence="7 12" id="KW-1133">Transmembrane helix</keyword>
<dbReference type="Proteomes" id="UP000789342">
    <property type="component" value="Unassembled WGS sequence"/>
</dbReference>
<keyword evidence="5" id="KW-0677">Repeat</keyword>
<dbReference type="PRINTS" id="PR00926">
    <property type="entry name" value="MITOCARRIER"/>
</dbReference>
<evidence type="ECO:0000256" key="12">
    <source>
        <dbReference type="SAM" id="Phobius"/>
    </source>
</evidence>
<feature type="repeat" description="Solcar" evidence="10">
    <location>
        <begin position="192"/>
        <end position="281"/>
    </location>
</feature>
<dbReference type="EMBL" id="CAJVPV010009190">
    <property type="protein sequence ID" value="CAG8639106.1"/>
    <property type="molecule type" value="Genomic_DNA"/>
</dbReference>
<evidence type="ECO:0000256" key="3">
    <source>
        <dbReference type="ARBA" id="ARBA00022448"/>
    </source>
</evidence>
<feature type="repeat" description="Solcar" evidence="10">
    <location>
        <begin position="100"/>
        <end position="182"/>
    </location>
</feature>
<dbReference type="InterPro" id="IPR023395">
    <property type="entry name" value="MCP_dom_sf"/>
</dbReference>
<comment type="subcellular location">
    <subcellularLocation>
        <location evidence="1">Mitochondrion inner membrane</location>
        <topology evidence="1">Multi-pass membrane protein</topology>
    </subcellularLocation>
</comment>
<dbReference type="SUPFAM" id="SSF103506">
    <property type="entry name" value="Mitochondrial carrier"/>
    <property type="match status" value="1"/>
</dbReference>
<dbReference type="Pfam" id="PF00153">
    <property type="entry name" value="Mito_carr"/>
    <property type="match status" value="3"/>
</dbReference>
<keyword evidence="4 10" id="KW-0812">Transmembrane</keyword>
<evidence type="ECO:0000256" key="11">
    <source>
        <dbReference type="RuleBase" id="RU000488"/>
    </source>
</evidence>
<proteinExistence type="inferred from homology"/>
<feature type="transmembrane region" description="Helical" evidence="12">
    <location>
        <begin position="20"/>
        <end position="38"/>
    </location>
</feature>
<dbReference type="PROSITE" id="PS50920">
    <property type="entry name" value="SOLCAR"/>
    <property type="match status" value="3"/>
</dbReference>
<dbReference type="FunFam" id="1.50.40.10:FF:000018">
    <property type="entry name" value="S-adenosylmethionine mitochondrial carrier protein-like"/>
    <property type="match status" value="1"/>
</dbReference>
<sequence>MEEKKREIQRIGYNINFKQALVAGGIAGTSVDIILYPLDTLKTRLQSKAGFHSSGGFRGIYSGLTSVIIGSAPGGFHQHFFVSYEYLKYVLGVGVLDNRYLPLIHMTAASGGEIAACTIRTPTEVIKSRMQTKLYSSMYLAVRTIYQEEGFFGFYRGFLSTVFREIPFTCLQFPLYEYLKVVLAKRTQKRYIEPWEAAICGSIAGGTAAAITTPLDVIKTRLMLSAKKQSVHNYSGIFNTFNRILSEEGPRAFFLGIWPRVLWISIGGSIFLGVYEKSKKTLIEHKIME</sequence>
<keyword evidence="9 10" id="KW-0472">Membrane</keyword>
<keyword evidence="14" id="KW-1185">Reference proteome</keyword>
<evidence type="ECO:0000313" key="13">
    <source>
        <dbReference type="EMBL" id="CAG8639106.1"/>
    </source>
</evidence>